<dbReference type="Pfam" id="PF00041">
    <property type="entry name" value="fn3"/>
    <property type="match status" value="1"/>
</dbReference>
<feature type="domain" description="Ig-like" evidence="1">
    <location>
        <begin position="447"/>
        <end position="532"/>
    </location>
</feature>
<organism evidence="3">
    <name type="scientific">uncultured Caudovirales phage</name>
    <dbReference type="NCBI Taxonomy" id="2100421"/>
    <lineage>
        <taxon>Viruses</taxon>
        <taxon>Duplodnaviria</taxon>
        <taxon>Heunggongvirae</taxon>
        <taxon>Uroviricota</taxon>
        <taxon>Caudoviricetes</taxon>
        <taxon>Peduoviridae</taxon>
        <taxon>Maltschvirus</taxon>
        <taxon>Maltschvirus maltsch</taxon>
    </lineage>
</organism>
<dbReference type="SUPFAM" id="SSF49265">
    <property type="entry name" value="Fibronectin type III"/>
    <property type="match status" value="1"/>
</dbReference>
<proteinExistence type="predicted"/>
<dbReference type="Gene3D" id="2.60.40.10">
    <property type="entry name" value="Immunoglobulins"/>
    <property type="match status" value="2"/>
</dbReference>
<dbReference type="EMBL" id="LR796695">
    <property type="protein sequence ID" value="CAB4159901.1"/>
    <property type="molecule type" value="Genomic_DNA"/>
</dbReference>
<protein>
    <submittedName>
        <fullName evidence="3">Fibronectin type III</fullName>
    </submittedName>
</protein>
<dbReference type="InterPro" id="IPR013783">
    <property type="entry name" value="Ig-like_fold"/>
</dbReference>
<gene>
    <name evidence="3" type="ORF">UFOVP726_68</name>
</gene>
<dbReference type="InterPro" id="IPR007110">
    <property type="entry name" value="Ig-like_dom"/>
</dbReference>
<sequence length="625" mass="62319">MAARFPQSGTSLGWRIKPAYSGKVLAIYWPAAADSVHRLYSADTSTTILTRSTSGAGFDATEGLITGDVTGAGGVYFSDSKTGGLGTTEGDSVTYIASYWGDLFNGVSSLWCIGAGAPMDAFSNRMALKAASFSFNFHRPGGNIGDNSAGGSNDVQAYMTVGLRHVVADPVQRYRGWANGAELTGIRTTSAPASSVTVGDASNALRFGGTTTGTGNTRMWGECWIVATDLTDAEMDAITADPSIVIEVAPAAPVLSSPTVVSTGNTIATVRVTTDVAPSGSSTLAVRTRAAAAPAWTASEVLASPTATITSGASGARNFNLTGLTNGTALIADFAQTGPSNVVSTASFTPSTVPGAPTIGTAVAGNASATVAGTAPASTGGATITGYRSTATPGGSTVTGASLPITHTGLTNGTAYTFTLAAQNTRGYGAESAASNSVTPAAPGTAPSITVQPANQTVTAGATATFSVTATGSGLTYQWRRNGTNISGATSSSYTTPATTVSGGSANNGDVYSVVVTGDTAPAATSSNATLTVNAATGPTLPAVATDATGSARRLNQTTRMVVEPFTTIEALGTGARTIATGTTDAVTGEITLTGLASGTYAVFRFFPSTGATIQGVSFRLVVVP</sequence>
<reference evidence="3" key="1">
    <citation type="submission" date="2020-04" db="EMBL/GenBank/DDBJ databases">
        <authorList>
            <person name="Chiriac C."/>
            <person name="Salcher M."/>
            <person name="Ghai R."/>
            <person name="Kavagutti S V."/>
        </authorList>
    </citation>
    <scope>NUCLEOTIDE SEQUENCE</scope>
</reference>
<name>A0A6J5NRC0_9CAUD</name>
<dbReference type="CDD" id="cd00063">
    <property type="entry name" value="FN3"/>
    <property type="match status" value="1"/>
</dbReference>
<dbReference type="SMART" id="SM00060">
    <property type="entry name" value="FN3"/>
    <property type="match status" value="1"/>
</dbReference>
<dbReference type="InterPro" id="IPR003961">
    <property type="entry name" value="FN3_dom"/>
</dbReference>
<accession>A0A6J5NRC0</accession>
<dbReference type="PROSITE" id="PS50835">
    <property type="entry name" value="IG_LIKE"/>
    <property type="match status" value="1"/>
</dbReference>
<dbReference type="InterPro" id="IPR036179">
    <property type="entry name" value="Ig-like_dom_sf"/>
</dbReference>
<dbReference type="SUPFAM" id="SSF48726">
    <property type="entry name" value="Immunoglobulin"/>
    <property type="match status" value="1"/>
</dbReference>
<feature type="domain" description="Fibronectin type-III" evidence="2">
    <location>
        <begin position="353"/>
        <end position="444"/>
    </location>
</feature>
<evidence type="ECO:0000259" key="2">
    <source>
        <dbReference type="PROSITE" id="PS50853"/>
    </source>
</evidence>
<evidence type="ECO:0000259" key="1">
    <source>
        <dbReference type="PROSITE" id="PS50835"/>
    </source>
</evidence>
<dbReference type="InterPro" id="IPR036116">
    <property type="entry name" value="FN3_sf"/>
</dbReference>
<dbReference type="PROSITE" id="PS50853">
    <property type="entry name" value="FN3"/>
    <property type="match status" value="1"/>
</dbReference>
<evidence type="ECO:0000313" key="3">
    <source>
        <dbReference type="EMBL" id="CAB4159901.1"/>
    </source>
</evidence>